<dbReference type="InterPro" id="IPR050860">
    <property type="entry name" value="FeoB_GTPase"/>
</dbReference>
<dbReference type="InterPro" id="IPR027417">
    <property type="entry name" value="P-loop_NTPase"/>
</dbReference>
<evidence type="ECO:0000313" key="2">
    <source>
        <dbReference type="EMBL" id="QTL97110.1"/>
    </source>
</evidence>
<dbReference type="InterPro" id="IPR041069">
    <property type="entry name" value="FeoB_Cyto"/>
</dbReference>
<dbReference type="GO" id="GO:0005525">
    <property type="term" value="F:GTP binding"/>
    <property type="evidence" value="ECO:0007669"/>
    <property type="project" value="InterPro"/>
</dbReference>
<dbReference type="Proteomes" id="UP000665020">
    <property type="component" value="Chromosome"/>
</dbReference>
<name>A0A8A7K7F2_9FIRM</name>
<evidence type="ECO:0000259" key="1">
    <source>
        <dbReference type="PROSITE" id="PS51711"/>
    </source>
</evidence>
<keyword evidence="3" id="KW-1185">Reference proteome</keyword>
<dbReference type="PANTHER" id="PTHR43185">
    <property type="entry name" value="FERROUS IRON TRANSPORT PROTEIN B"/>
    <property type="match status" value="1"/>
</dbReference>
<dbReference type="CDD" id="cd01879">
    <property type="entry name" value="FeoB"/>
    <property type="match status" value="1"/>
</dbReference>
<protein>
    <submittedName>
        <fullName evidence="2">Iron transporter FeoB</fullName>
    </submittedName>
</protein>
<dbReference type="KEGG" id="ifn:GM661_03530"/>
<organism evidence="2 3">
    <name type="scientific">Iocasia fonsfrigidae</name>
    <dbReference type="NCBI Taxonomy" id="2682810"/>
    <lineage>
        <taxon>Bacteria</taxon>
        <taxon>Bacillati</taxon>
        <taxon>Bacillota</taxon>
        <taxon>Clostridia</taxon>
        <taxon>Halanaerobiales</taxon>
        <taxon>Halanaerobiaceae</taxon>
        <taxon>Iocasia</taxon>
    </lineage>
</organism>
<dbReference type="Gene3D" id="3.40.50.300">
    <property type="entry name" value="P-loop containing nucleotide triphosphate hydrolases"/>
    <property type="match status" value="1"/>
</dbReference>
<dbReference type="Pfam" id="PF02421">
    <property type="entry name" value="FeoB_N"/>
    <property type="match status" value="1"/>
</dbReference>
<gene>
    <name evidence="2" type="ORF">GM661_03530</name>
</gene>
<dbReference type="SUPFAM" id="SSF52540">
    <property type="entry name" value="P-loop containing nucleoside triphosphate hydrolases"/>
    <property type="match status" value="1"/>
</dbReference>
<dbReference type="GO" id="GO:0015093">
    <property type="term" value="F:ferrous iron transmembrane transporter activity"/>
    <property type="evidence" value="ECO:0007669"/>
    <property type="project" value="TreeGrafter"/>
</dbReference>
<dbReference type="GO" id="GO:0005886">
    <property type="term" value="C:plasma membrane"/>
    <property type="evidence" value="ECO:0007669"/>
    <property type="project" value="TreeGrafter"/>
</dbReference>
<dbReference type="PRINTS" id="PR00326">
    <property type="entry name" value="GTP1OBG"/>
</dbReference>
<dbReference type="PROSITE" id="PS51711">
    <property type="entry name" value="G_FEOB"/>
    <property type="match status" value="1"/>
</dbReference>
<sequence>MGLTAESSGFNVLNKSFNIESKNNKPVIALAGNPNTGKSTVFNGLTGLKQHTGNWPGKTVTQAQGLFIHNNQEFILVDLPGTYSLLSNSTEEMIARDFICFAQPNTTIVVTDASNLERNLNLVLQVMELTDKVILCLNLMDEAKRKNININIEKLQKELRIPIIPTIARDNKGLHKLKETTYKICNNLIKVKPTKIEYSEKVESAVAKIVPILKANIGQISNKVNLRWLALRLIEGDKTILQAIEKYFFNNDLSIDQIPEGEVQTNGVNY</sequence>
<proteinExistence type="predicted"/>
<dbReference type="Pfam" id="PF17910">
    <property type="entry name" value="FeoB_Cyto"/>
    <property type="match status" value="1"/>
</dbReference>
<dbReference type="InterPro" id="IPR006073">
    <property type="entry name" value="GTP-bd"/>
</dbReference>
<dbReference type="Gene3D" id="1.10.287.1770">
    <property type="match status" value="1"/>
</dbReference>
<dbReference type="AlphaFoldDB" id="A0A8A7K7F2"/>
<dbReference type="InterPro" id="IPR030389">
    <property type="entry name" value="G_FEOB_dom"/>
</dbReference>
<feature type="domain" description="FeoB-type G" evidence="1">
    <location>
        <begin position="25"/>
        <end position="187"/>
    </location>
</feature>
<accession>A0A8A7K7F2</accession>
<evidence type="ECO:0000313" key="3">
    <source>
        <dbReference type="Proteomes" id="UP000665020"/>
    </source>
</evidence>
<reference evidence="2" key="1">
    <citation type="submission" date="2019-12" db="EMBL/GenBank/DDBJ databases">
        <authorList>
            <person name="zhang j."/>
            <person name="sun C.M."/>
        </authorList>
    </citation>
    <scope>NUCLEOTIDE SEQUENCE</scope>
    <source>
        <strain evidence="2">NS-1</strain>
    </source>
</reference>
<dbReference type="EMBL" id="CP046640">
    <property type="protein sequence ID" value="QTL97110.1"/>
    <property type="molecule type" value="Genomic_DNA"/>
</dbReference>
<dbReference type="RefSeq" id="WP_230868765.1">
    <property type="nucleotide sequence ID" value="NZ_CP046640.1"/>
</dbReference>
<dbReference type="PANTHER" id="PTHR43185:SF1">
    <property type="entry name" value="FE(2+) TRANSPORTER FEOB"/>
    <property type="match status" value="1"/>
</dbReference>